<evidence type="ECO:0000313" key="4">
    <source>
        <dbReference type="Proteomes" id="UP000035088"/>
    </source>
</evidence>
<dbReference type="RefSeq" id="WP_007321279.1">
    <property type="nucleotide sequence ID" value="NZ_BAEE01000033.1"/>
</dbReference>
<accession>G7H027</accession>
<sequence length="199" mass="22392">MIVDTPRLWLRPVLPDDADAFVTLDADPQVMRYVNGGQPTPRAQIVDWTIPRARAEYAAHGTGIWTLIHKPTVEFAGWIALRRPRHSSRPELELSYRLPRHLWGQGLATEAARAMLAAAFTAQPTERVFAGTSPHNAASRRIMEKIGMRSTSPRAGRDGNADDVEFEILRQHWLMREGRSGPREKRSGRHRLPDALHGA</sequence>
<dbReference type="AlphaFoldDB" id="G7H027"/>
<dbReference type="Pfam" id="PF13302">
    <property type="entry name" value="Acetyltransf_3"/>
    <property type="match status" value="1"/>
</dbReference>
<dbReference type="InterPro" id="IPR016181">
    <property type="entry name" value="Acyl_CoA_acyltransferase"/>
</dbReference>
<evidence type="ECO:0000256" key="1">
    <source>
        <dbReference type="SAM" id="MobiDB-lite"/>
    </source>
</evidence>
<dbReference type="InterPro" id="IPR000182">
    <property type="entry name" value="GNAT_dom"/>
</dbReference>
<feature type="domain" description="N-acetyltransferase" evidence="2">
    <location>
        <begin position="8"/>
        <end position="171"/>
    </location>
</feature>
<dbReference type="Proteomes" id="UP000035088">
    <property type="component" value="Unassembled WGS sequence"/>
</dbReference>
<keyword evidence="4" id="KW-1185">Reference proteome</keyword>
<protein>
    <submittedName>
        <fullName evidence="3">Putative acetyltransferase</fullName>
    </submittedName>
</protein>
<dbReference type="OrthoDB" id="3533156at2"/>
<evidence type="ECO:0000259" key="2">
    <source>
        <dbReference type="PROSITE" id="PS51186"/>
    </source>
</evidence>
<dbReference type="STRING" id="1073574.GOARA_033_00030"/>
<dbReference type="PANTHER" id="PTHR43792:SF1">
    <property type="entry name" value="N-ACETYLTRANSFERASE DOMAIN-CONTAINING PROTEIN"/>
    <property type="match status" value="1"/>
</dbReference>
<dbReference type="EMBL" id="BAEE01000033">
    <property type="protein sequence ID" value="GAB09202.1"/>
    <property type="molecule type" value="Genomic_DNA"/>
</dbReference>
<organism evidence="3 4">
    <name type="scientific">Gordonia araii NBRC 100433</name>
    <dbReference type="NCBI Taxonomy" id="1073574"/>
    <lineage>
        <taxon>Bacteria</taxon>
        <taxon>Bacillati</taxon>
        <taxon>Actinomycetota</taxon>
        <taxon>Actinomycetes</taxon>
        <taxon>Mycobacteriales</taxon>
        <taxon>Gordoniaceae</taxon>
        <taxon>Gordonia</taxon>
    </lineage>
</organism>
<gene>
    <name evidence="3" type="ORF">GOARA_033_00030</name>
</gene>
<reference evidence="3 4" key="1">
    <citation type="submission" date="2011-11" db="EMBL/GenBank/DDBJ databases">
        <title>Whole genome shotgun sequence of Gordonia araii NBRC 100433.</title>
        <authorList>
            <person name="Yoshida Y."/>
            <person name="Hosoyama A."/>
            <person name="Tsuchikane K."/>
            <person name="Katsumata H."/>
            <person name="Yamazaki S."/>
            <person name="Fujita N."/>
        </authorList>
    </citation>
    <scope>NUCLEOTIDE SEQUENCE [LARGE SCALE GENOMIC DNA]</scope>
    <source>
        <strain evidence="3 4">NBRC 100433</strain>
    </source>
</reference>
<dbReference type="SUPFAM" id="SSF55729">
    <property type="entry name" value="Acyl-CoA N-acyltransferases (Nat)"/>
    <property type="match status" value="1"/>
</dbReference>
<dbReference type="GO" id="GO:0016747">
    <property type="term" value="F:acyltransferase activity, transferring groups other than amino-acyl groups"/>
    <property type="evidence" value="ECO:0007669"/>
    <property type="project" value="InterPro"/>
</dbReference>
<evidence type="ECO:0000313" key="3">
    <source>
        <dbReference type="EMBL" id="GAB09202.1"/>
    </source>
</evidence>
<comment type="caution">
    <text evidence="3">The sequence shown here is derived from an EMBL/GenBank/DDBJ whole genome shotgun (WGS) entry which is preliminary data.</text>
</comment>
<proteinExistence type="predicted"/>
<dbReference type="PROSITE" id="PS51186">
    <property type="entry name" value="GNAT"/>
    <property type="match status" value="1"/>
</dbReference>
<dbReference type="PANTHER" id="PTHR43792">
    <property type="entry name" value="GNAT FAMILY, PUTATIVE (AFU_ORTHOLOGUE AFUA_3G00765)-RELATED-RELATED"/>
    <property type="match status" value="1"/>
</dbReference>
<name>G7H027_9ACTN</name>
<keyword evidence="3" id="KW-0808">Transferase</keyword>
<dbReference type="InterPro" id="IPR051531">
    <property type="entry name" value="N-acetyltransferase"/>
</dbReference>
<feature type="region of interest" description="Disordered" evidence="1">
    <location>
        <begin position="177"/>
        <end position="199"/>
    </location>
</feature>
<dbReference type="Gene3D" id="3.40.630.30">
    <property type="match status" value="1"/>
</dbReference>